<keyword evidence="3" id="KW-0496">Mitochondrion</keyword>
<dbReference type="InterPro" id="IPR007763">
    <property type="entry name" value="NDUFA12"/>
</dbReference>
<keyword evidence="3" id="KW-0249">Electron transport</keyword>
<evidence type="ECO:0000313" key="5">
    <source>
        <dbReference type="RefSeq" id="XP_020671442.2"/>
    </source>
</evidence>
<reference evidence="5" key="1">
    <citation type="submission" date="2025-08" db="UniProtKB">
        <authorList>
            <consortium name="RefSeq"/>
        </authorList>
    </citation>
    <scope>IDENTIFICATION</scope>
</reference>
<dbReference type="KEGG" id="pvt:110091606"/>
<dbReference type="InParanoid" id="A0A6J0VF39"/>
<dbReference type="GeneID" id="110091606"/>
<evidence type="ECO:0000313" key="4">
    <source>
        <dbReference type="Proteomes" id="UP001652642"/>
    </source>
</evidence>
<dbReference type="AlphaFoldDB" id="A0A6J0VF39"/>
<dbReference type="Pfam" id="PF05071">
    <property type="entry name" value="NDUFA12"/>
    <property type="match status" value="1"/>
</dbReference>
<keyword evidence="3" id="KW-0999">Mitochondrion inner membrane</keyword>
<dbReference type="GO" id="GO:0005743">
    <property type="term" value="C:mitochondrial inner membrane"/>
    <property type="evidence" value="ECO:0007669"/>
    <property type="project" value="UniProtKB-SubCell"/>
</dbReference>
<evidence type="ECO:0000256" key="1">
    <source>
        <dbReference type="ARBA" id="ARBA00007355"/>
    </source>
</evidence>
<evidence type="ECO:0000256" key="2">
    <source>
        <dbReference type="ARBA" id="ARBA00040285"/>
    </source>
</evidence>
<sequence>MAEYVEVWKRAIQALRGHGGLLGAMFQTLRVSDLKVGALIGVDKYGNKYYEDKRFFFGRHRWVIYTDKMNGKDTYWEVDATMVPPEWHRWLHCMTDDPPTTHPPVARKFIWQNHKFNLTGTPEQYVPYSTTRKKMQEWIPPSTPNK</sequence>
<name>A0A6J0VF39_9SAUR</name>
<comment type="similarity">
    <text evidence="1 3">Belongs to the complex I NDUFA12 subunit family.</text>
</comment>
<comment type="function">
    <text evidence="3">Accessory subunit of the mitochondrial membrane respiratory chain NADH dehydrogenase (Complex I), that is believed not to be involved in catalysis. Complex I functions in the transfer of electrons from NADH to the respiratory chain. The immediate electron acceptor for the enzyme is believed to be ubiquinone.</text>
</comment>
<dbReference type="RefSeq" id="XP_020671442.2">
    <property type="nucleotide sequence ID" value="XM_020815783.2"/>
</dbReference>
<proteinExistence type="inferred from homology"/>
<dbReference type="Proteomes" id="UP001652642">
    <property type="component" value="Chromosome 5"/>
</dbReference>
<dbReference type="OrthoDB" id="274641at2759"/>
<dbReference type="CTD" id="55967"/>
<comment type="subunit">
    <text evidence="3">Complex I is composed of 45 different subunits.</text>
</comment>
<dbReference type="GO" id="GO:0006979">
    <property type="term" value="P:response to oxidative stress"/>
    <property type="evidence" value="ECO:0007669"/>
    <property type="project" value="TreeGrafter"/>
</dbReference>
<dbReference type="PANTHER" id="PTHR12910">
    <property type="entry name" value="NADH-UBIQUINONE OXIDOREDUCTASE SUBUNIT B17.2"/>
    <property type="match status" value="1"/>
</dbReference>
<dbReference type="PANTHER" id="PTHR12910:SF2">
    <property type="entry name" value="NADH DEHYDROGENASE [UBIQUINONE] 1 ALPHA SUBCOMPLEX SUBUNIT 12"/>
    <property type="match status" value="1"/>
</dbReference>
<protein>
    <recommendedName>
        <fullName evidence="2 3">NADH dehydrogenase [ubiquinone] 1 alpha subcomplex subunit 12</fullName>
    </recommendedName>
</protein>
<accession>A0A6J0VF39</accession>
<gene>
    <name evidence="5" type="primary">NDUFA12</name>
</gene>
<keyword evidence="3" id="KW-0472">Membrane</keyword>
<keyword evidence="3" id="KW-0679">Respiratory chain</keyword>
<keyword evidence="3" id="KW-0813">Transport</keyword>
<evidence type="ECO:0000256" key="3">
    <source>
        <dbReference type="RuleBase" id="RU363103"/>
    </source>
</evidence>
<organism evidence="4 5">
    <name type="scientific">Pogona vitticeps</name>
    <name type="common">central bearded dragon</name>
    <dbReference type="NCBI Taxonomy" id="103695"/>
    <lineage>
        <taxon>Eukaryota</taxon>
        <taxon>Metazoa</taxon>
        <taxon>Chordata</taxon>
        <taxon>Craniata</taxon>
        <taxon>Vertebrata</taxon>
        <taxon>Euteleostomi</taxon>
        <taxon>Lepidosauria</taxon>
        <taxon>Squamata</taxon>
        <taxon>Bifurcata</taxon>
        <taxon>Unidentata</taxon>
        <taxon>Episquamata</taxon>
        <taxon>Toxicofera</taxon>
        <taxon>Iguania</taxon>
        <taxon>Acrodonta</taxon>
        <taxon>Agamidae</taxon>
        <taxon>Amphibolurinae</taxon>
        <taxon>Pogona</taxon>
    </lineage>
</organism>
<keyword evidence="4" id="KW-1185">Reference proteome</keyword>
<comment type="subcellular location">
    <subcellularLocation>
        <location evidence="3">Mitochondrion inner membrane</location>
        <topology evidence="3">Peripheral membrane protein</topology>
        <orientation evidence="3">Matrix side</orientation>
    </subcellularLocation>
</comment>
<dbReference type="GO" id="GO:0045271">
    <property type="term" value="C:respiratory chain complex I"/>
    <property type="evidence" value="ECO:0007669"/>
    <property type="project" value="InterPro"/>
</dbReference>